<evidence type="ECO:0000256" key="6">
    <source>
        <dbReference type="ARBA" id="ARBA00022837"/>
    </source>
</evidence>
<dbReference type="Proteomes" id="UP000078237">
    <property type="component" value="Unassembled WGS sequence"/>
</dbReference>
<evidence type="ECO:0000256" key="1">
    <source>
        <dbReference type="ARBA" id="ARBA00006249"/>
    </source>
</evidence>
<dbReference type="InterPro" id="IPR011118">
    <property type="entry name" value="Tannase/feruloyl_esterase"/>
</dbReference>
<evidence type="ECO:0000256" key="2">
    <source>
        <dbReference type="ARBA" id="ARBA00022487"/>
    </source>
</evidence>
<dbReference type="GO" id="GO:0046872">
    <property type="term" value="F:metal ion binding"/>
    <property type="evidence" value="ECO:0007669"/>
    <property type="project" value="UniProtKB-KW"/>
</dbReference>
<keyword evidence="4" id="KW-0732">Signal</keyword>
<dbReference type="GO" id="GO:0030600">
    <property type="term" value="F:feruloyl esterase activity"/>
    <property type="evidence" value="ECO:0007669"/>
    <property type="project" value="UniProtKB-ARBA"/>
</dbReference>
<keyword evidence="10" id="KW-1185">Reference proteome</keyword>
<dbReference type="SUPFAM" id="SSF53474">
    <property type="entry name" value="alpha/beta-Hydrolases"/>
    <property type="match status" value="2"/>
</dbReference>
<dbReference type="AlphaFoldDB" id="A0A175W8T1"/>
<dbReference type="VEuPathDB" id="FungiDB:MMYC01_202283"/>
<evidence type="ECO:0000256" key="4">
    <source>
        <dbReference type="ARBA" id="ARBA00022729"/>
    </source>
</evidence>
<evidence type="ECO:0000313" key="10">
    <source>
        <dbReference type="Proteomes" id="UP000078237"/>
    </source>
</evidence>
<proteinExistence type="inferred from homology"/>
<evidence type="ECO:0000256" key="7">
    <source>
        <dbReference type="ARBA" id="ARBA00023157"/>
    </source>
</evidence>
<comment type="caution">
    <text evidence="9">The sequence shown here is derived from an EMBL/GenBank/DDBJ whole genome shotgun (WGS) entry which is preliminary data.</text>
</comment>
<dbReference type="Gene3D" id="3.40.50.1820">
    <property type="entry name" value="alpha/beta hydrolase"/>
    <property type="match status" value="1"/>
</dbReference>
<evidence type="ECO:0000256" key="5">
    <source>
        <dbReference type="ARBA" id="ARBA00022801"/>
    </source>
</evidence>
<dbReference type="EC" id="3.1.1.-" evidence="8"/>
<dbReference type="EMBL" id="LCTW02000073">
    <property type="protein sequence ID" value="KXX79932.1"/>
    <property type="molecule type" value="Genomic_DNA"/>
</dbReference>
<dbReference type="OrthoDB" id="3039123at2759"/>
<keyword evidence="5 8" id="KW-0378">Hydrolase</keyword>
<dbReference type="PANTHER" id="PTHR33938">
    <property type="entry name" value="FERULOYL ESTERASE B-RELATED"/>
    <property type="match status" value="1"/>
</dbReference>
<gene>
    <name evidence="9" type="ORF">MMYC01_202283</name>
</gene>
<keyword evidence="6" id="KW-0106">Calcium</keyword>
<keyword evidence="7" id="KW-1015">Disulfide bond</keyword>
<accession>A0A175W8T1</accession>
<dbReference type="Pfam" id="PF07519">
    <property type="entry name" value="Tannase"/>
    <property type="match status" value="1"/>
</dbReference>
<keyword evidence="2" id="KW-0719">Serine esterase</keyword>
<name>A0A175W8T1_9PEZI</name>
<keyword evidence="3" id="KW-0479">Metal-binding</keyword>
<dbReference type="InterPro" id="IPR029058">
    <property type="entry name" value="AB_hydrolase_fold"/>
</dbReference>
<dbReference type="STRING" id="100816.A0A175W8T1"/>
<evidence type="ECO:0000256" key="3">
    <source>
        <dbReference type="ARBA" id="ARBA00022723"/>
    </source>
</evidence>
<sequence length="539" mass="57603">MSISLLEACSPVTFSTPSVFGAEILSINASLVENYSISVPEVYRYTQPSTELRNATFCNITVSYTHPGQNDNVIVEAWLPVDGWNGRFQAVGGGGWVAGRFFLSYSAMYGALADGYATITTDAGLGSAFDASPWALLSPGNVNLHLLQNLASVSLNDEAIIGKSLIKSFYGRDPEFSYWNGCSQGGRQGLMLAQRYPTAYDGIAAGAPAIHWTEIFPYLQWPQQFMNMLGAYPHGCELDAITAAAVSACDGLDGVADGIIAEIDACLARFDPFSLVGAIVNCTEAGGEVSITTVAAAAVNATWNGITTADGKRTWYGINPGADLTGNDPASYGQPGLAATNCIAGTCVGAPNVFGSQWLQLFVARDPDFDFSNLSHAEFARLAHLSGQMYRSLINSDDPDLSSFRDVGGKLITFHGLADNIIPPKGTEQYYNAVASVLPDIDDFYRHYEVPGLGHCFGGRSRQPTGLFEQLRAWVENGTAPGESPVQIMSLDGGIQSHILCPYPQKAGFDMDCGNSSLADCWSCHNPSQTLARYFVVAV</sequence>
<dbReference type="PANTHER" id="PTHR33938:SF13">
    <property type="entry name" value="CARBOXYLIC ESTER HYDROLASE"/>
    <property type="match status" value="1"/>
</dbReference>
<comment type="similarity">
    <text evidence="1 8">Belongs to the tannase family.</text>
</comment>
<evidence type="ECO:0000313" key="9">
    <source>
        <dbReference type="EMBL" id="KXX79932.1"/>
    </source>
</evidence>
<reference evidence="9 10" key="1">
    <citation type="journal article" date="2016" name="Genome Announc.">
        <title>Genome Sequence of Madurella mycetomatis mm55, Isolated from a Human Mycetoma Case in Sudan.</title>
        <authorList>
            <person name="Smit S."/>
            <person name="Derks M.F."/>
            <person name="Bervoets S."/>
            <person name="Fahal A."/>
            <person name="van Leeuwen W."/>
            <person name="van Belkum A."/>
            <person name="van de Sande W.W."/>
        </authorList>
    </citation>
    <scope>NUCLEOTIDE SEQUENCE [LARGE SCALE GENOMIC DNA]</scope>
    <source>
        <strain evidence="10">mm55</strain>
    </source>
</reference>
<evidence type="ECO:0000256" key="8">
    <source>
        <dbReference type="RuleBase" id="RU361238"/>
    </source>
</evidence>
<organism evidence="9 10">
    <name type="scientific">Madurella mycetomatis</name>
    <dbReference type="NCBI Taxonomy" id="100816"/>
    <lineage>
        <taxon>Eukaryota</taxon>
        <taxon>Fungi</taxon>
        <taxon>Dikarya</taxon>
        <taxon>Ascomycota</taxon>
        <taxon>Pezizomycotina</taxon>
        <taxon>Sordariomycetes</taxon>
        <taxon>Sordariomycetidae</taxon>
        <taxon>Sordariales</taxon>
        <taxon>Sordariales incertae sedis</taxon>
        <taxon>Madurella</taxon>
    </lineage>
</organism>
<protein>
    <recommendedName>
        <fullName evidence="8">Carboxylic ester hydrolase</fullName>
        <ecNumber evidence="8">3.1.1.-</ecNumber>
    </recommendedName>
</protein>